<evidence type="ECO:0000313" key="9">
    <source>
        <dbReference type="EMBL" id="EAQ81144.1"/>
    </source>
</evidence>
<dbReference type="InterPro" id="IPR011429">
    <property type="entry name" value="Cyt_c_Planctomycete-type"/>
</dbReference>
<proteinExistence type="predicted"/>
<keyword evidence="2" id="KW-0677">Repeat</keyword>
<evidence type="ECO:0000256" key="2">
    <source>
        <dbReference type="ARBA" id="ARBA00022737"/>
    </source>
</evidence>
<feature type="coiled-coil region" evidence="4">
    <location>
        <begin position="679"/>
        <end position="713"/>
    </location>
</feature>
<dbReference type="InterPro" id="IPR024977">
    <property type="entry name" value="Apc4-like_WD40_dom"/>
</dbReference>
<dbReference type="RefSeq" id="WP_002652154.1">
    <property type="nucleotide sequence ID" value="NZ_CH672376.1"/>
</dbReference>
<dbReference type="AlphaFoldDB" id="A3ZR51"/>
<evidence type="ECO:0000256" key="6">
    <source>
        <dbReference type="SAM" id="SignalP"/>
    </source>
</evidence>
<feature type="coiled-coil region" evidence="4">
    <location>
        <begin position="510"/>
        <end position="607"/>
    </location>
</feature>
<feature type="chain" id="PRO_5002664818" evidence="6">
    <location>
        <begin position="20"/>
        <end position="844"/>
    </location>
</feature>
<dbReference type="HOGENOM" id="CLU_019648_0_0_0"/>
<dbReference type="PROSITE" id="PS50082">
    <property type="entry name" value="WD_REPEATS_2"/>
    <property type="match status" value="3"/>
</dbReference>
<evidence type="ECO:0000256" key="5">
    <source>
        <dbReference type="SAM" id="MobiDB-lite"/>
    </source>
</evidence>
<dbReference type="PANTHER" id="PTHR14604">
    <property type="entry name" value="WD40 REPEAT PF20"/>
    <property type="match status" value="1"/>
</dbReference>
<feature type="repeat" description="WD" evidence="3">
    <location>
        <begin position="291"/>
        <end position="332"/>
    </location>
</feature>
<evidence type="ECO:0000259" key="7">
    <source>
        <dbReference type="Pfam" id="PF07635"/>
    </source>
</evidence>
<dbReference type="CDD" id="cd00200">
    <property type="entry name" value="WD40"/>
    <property type="match status" value="1"/>
</dbReference>
<reference evidence="9 10" key="1">
    <citation type="submission" date="2006-02" db="EMBL/GenBank/DDBJ databases">
        <authorList>
            <person name="Amann R."/>
            <person name="Ferriera S."/>
            <person name="Johnson J."/>
            <person name="Kravitz S."/>
            <person name="Halpern A."/>
            <person name="Remington K."/>
            <person name="Beeson K."/>
            <person name="Tran B."/>
            <person name="Rogers Y.-H."/>
            <person name="Friedman R."/>
            <person name="Venter J.C."/>
        </authorList>
    </citation>
    <scope>NUCLEOTIDE SEQUENCE [LARGE SCALE GENOMIC DNA]</scope>
    <source>
        <strain evidence="9 10">DSM 3645</strain>
    </source>
</reference>
<feature type="region of interest" description="Disordered" evidence="5">
    <location>
        <begin position="823"/>
        <end position="844"/>
    </location>
</feature>
<dbReference type="GO" id="GO:0009055">
    <property type="term" value="F:electron transfer activity"/>
    <property type="evidence" value="ECO:0007669"/>
    <property type="project" value="InterPro"/>
</dbReference>
<evidence type="ECO:0000256" key="1">
    <source>
        <dbReference type="ARBA" id="ARBA00022574"/>
    </source>
</evidence>
<dbReference type="Proteomes" id="UP000004358">
    <property type="component" value="Unassembled WGS sequence"/>
</dbReference>
<keyword evidence="6" id="KW-0732">Signal</keyword>
<organism evidence="9 10">
    <name type="scientific">Blastopirellula marina DSM 3645</name>
    <dbReference type="NCBI Taxonomy" id="314230"/>
    <lineage>
        <taxon>Bacteria</taxon>
        <taxon>Pseudomonadati</taxon>
        <taxon>Planctomycetota</taxon>
        <taxon>Planctomycetia</taxon>
        <taxon>Pirellulales</taxon>
        <taxon>Pirellulaceae</taxon>
        <taxon>Blastopirellula</taxon>
    </lineage>
</organism>
<sequence>MKKIYTTAMLLLVAAPLAAQEKPASPKITYDDHVRAIFREHCFSCHNQSDAKGGLALDSFGKSMEGGSSGEVIVAQDIESSRLWDLVAHIDTPAMPPNQDKLPQPKLDLIKAWIEMGALENSGSTAKKSNKPSLKMAGPTTTGKPEGPAAMPENVWREPIVYTDRAAAVSSIATSPWAPLAAVAGQKQISLYNTDNGQLLGILPYPEGIAYILRFSRNGELLLAGGGRGAHSGTVVLYEVRTGKRLMKLGDELDVVLAADINPSLTRVALGGPQKIIRIYSTEDGSLLHEIKKHTDWVTALEYSPDGVLLASGDRANGLFVWEADAAQEYLNLQGHKAAITAVSWRGDSNVLASASEDSAVKLWEMNEGKTIKSFNAHGGGTECVRFGQDGRLATAGRDRFAKVFSGDGKEEKKSPACDDIALEAVLTYDGKRLIAGDWNGIVRMWDLEKMEEVAQLPPNPPTYEMQIATQQTAQTAAKAKADEAATQLAAAVKSVADKKSQQTANVEALARLQKEIADLAANTKTADSEKNAQIAAIKQNGDKQKSLEAAIAKMDQELAQAVKSVQGAQEKMKNAAAQLTKRQAELKAAQTALTTATQQTEAAKQKEATAKADATKATAAATSTAAALKTSEEQLVSATDADKEALTQQVAENRKAADAAKIAADQATSLAAAATAEVAKLTKAAEAQAAAAKRLEQQVAADDAEVKKQTAESQRLDGERQQKAAAVAKSKADLDGVKKVIVAAQAKQKQLESAIAGYAKETQQRQAAIKQAEEAKAKLTTELAELEKQQGERAAAVEATKKSLAAAESTLTKLKAEAAAYAAQPQQVSADAPPETQVSEVAK</sequence>
<feature type="domain" description="Anaphase-promoting complex subunit 4-like WD40" evidence="8">
    <location>
        <begin position="315"/>
        <end position="388"/>
    </location>
</feature>
<dbReference type="OrthoDB" id="226265at2"/>
<feature type="domain" description="Cytochrome C Planctomycete-type" evidence="7">
    <location>
        <begin position="42"/>
        <end position="98"/>
    </location>
</feature>
<evidence type="ECO:0000256" key="4">
    <source>
        <dbReference type="SAM" id="Coils"/>
    </source>
</evidence>
<feature type="signal peptide" evidence="6">
    <location>
        <begin position="1"/>
        <end position="19"/>
    </location>
</feature>
<accession>A3ZR51</accession>
<comment type="caution">
    <text evidence="9">The sequence shown here is derived from an EMBL/GenBank/DDBJ whole genome shotgun (WGS) entry which is preliminary data.</text>
</comment>
<evidence type="ECO:0000313" key="10">
    <source>
        <dbReference type="Proteomes" id="UP000004358"/>
    </source>
</evidence>
<dbReference type="PROSITE" id="PS00678">
    <property type="entry name" value="WD_REPEATS_1"/>
    <property type="match status" value="1"/>
</dbReference>
<dbReference type="SUPFAM" id="SSF46626">
    <property type="entry name" value="Cytochrome c"/>
    <property type="match status" value="1"/>
</dbReference>
<name>A3ZR51_9BACT</name>
<feature type="repeat" description="WD" evidence="3">
    <location>
        <begin position="333"/>
        <end position="374"/>
    </location>
</feature>
<dbReference type="EMBL" id="AANZ01000006">
    <property type="protein sequence ID" value="EAQ81144.1"/>
    <property type="molecule type" value="Genomic_DNA"/>
</dbReference>
<dbReference type="Gene3D" id="2.130.10.10">
    <property type="entry name" value="YVTN repeat-like/Quinoprotein amine dehydrogenase"/>
    <property type="match status" value="2"/>
</dbReference>
<dbReference type="InterPro" id="IPR036909">
    <property type="entry name" value="Cyt_c-like_dom_sf"/>
</dbReference>
<dbReference type="InterPro" id="IPR011047">
    <property type="entry name" value="Quinoprotein_ADH-like_sf"/>
</dbReference>
<dbReference type="SMART" id="SM00320">
    <property type="entry name" value="WD40"/>
    <property type="match status" value="7"/>
</dbReference>
<dbReference type="STRING" id="314230.DSM3645_21272"/>
<dbReference type="Pfam" id="PF12894">
    <property type="entry name" value="ANAPC4_WD40"/>
    <property type="match status" value="1"/>
</dbReference>
<keyword evidence="4" id="KW-0175">Coiled coil</keyword>
<dbReference type="SUPFAM" id="SSF50998">
    <property type="entry name" value="Quinoprotein alcohol dehydrogenase-like"/>
    <property type="match status" value="1"/>
</dbReference>
<feature type="region of interest" description="Disordered" evidence="5">
    <location>
        <begin position="121"/>
        <end position="151"/>
    </location>
</feature>
<dbReference type="PROSITE" id="PS50294">
    <property type="entry name" value="WD_REPEATS_REGION"/>
    <property type="match status" value="2"/>
</dbReference>
<protein>
    <submittedName>
        <fullName evidence="9">WD40 repeat protein</fullName>
    </submittedName>
</protein>
<dbReference type="Pfam" id="PF07635">
    <property type="entry name" value="PSCyt1"/>
    <property type="match status" value="1"/>
</dbReference>
<gene>
    <name evidence="9" type="ORF">DSM3645_21272</name>
</gene>
<dbReference type="InterPro" id="IPR015943">
    <property type="entry name" value="WD40/YVTN_repeat-like_dom_sf"/>
</dbReference>
<evidence type="ECO:0000259" key="8">
    <source>
        <dbReference type="Pfam" id="PF12894"/>
    </source>
</evidence>
<dbReference type="eggNOG" id="COG2319">
    <property type="taxonomic scope" value="Bacteria"/>
</dbReference>
<dbReference type="InterPro" id="IPR050995">
    <property type="entry name" value="WD-F-box_domain-protein"/>
</dbReference>
<dbReference type="InterPro" id="IPR019775">
    <property type="entry name" value="WD40_repeat_CS"/>
</dbReference>
<dbReference type="GO" id="GO:0020037">
    <property type="term" value="F:heme binding"/>
    <property type="evidence" value="ECO:0007669"/>
    <property type="project" value="InterPro"/>
</dbReference>
<evidence type="ECO:0000256" key="3">
    <source>
        <dbReference type="PROSITE-ProRule" id="PRU00221"/>
    </source>
</evidence>
<dbReference type="PANTHER" id="PTHR14604:SF3">
    <property type="entry name" value="SPERM-ASSOCIATED ANTIGEN 16 PROTEIN"/>
    <property type="match status" value="1"/>
</dbReference>
<feature type="repeat" description="WD" evidence="3">
    <location>
        <begin position="430"/>
        <end position="456"/>
    </location>
</feature>
<keyword evidence="1 3" id="KW-0853">WD repeat</keyword>
<dbReference type="InterPro" id="IPR001680">
    <property type="entry name" value="WD40_rpt"/>
</dbReference>